<comment type="caution">
    <text evidence="2">The sequence shown here is derived from an EMBL/GenBank/DDBJ whole genome shotgun (WGS) entry which is preliminary data.</text>
</comment>
<feature type="region of interest" description="Disordered" evidence="1">
    <location>
        <begin position="146"/>
        <end position="167"/>
    </location>
</feature>
<gene>
    <name evidence="2" type="ORF">LSH36_255g01010</name>
</gene>
<evidence type="ECO:0000256" key="1">
    <source>
        <dbReference type="SAM" id="MobiDB-lite"/>
    </source>
</evidence>
<feature type="region of interest" description="Disordered" evidence="1">
    <location>
        <begin position="1"/>
        <end position="35"/>
    </location>
</feature>
<protein>
    <submittedName>
        <fullName evidence="2">Uncharacterized protein</fullName>
    </submittedName>
</protein>
<reference evidence="2" key="1">
    <citation type="journal article" date="2023" name="Mol. Biol. Evol.">
        <title>Third-Generation Sequencing Reveals the Adaptive Role of the Epigenome in Three Deep-Sea Polychaetes.</title>
        <authorList>
            <person name="Perez M."/>
            <person name="Aroh O."/>
            <person name="Sun Y."/>
            <person name="Lan Y."/>
            <person name="Juniper S.K."/>
            <person name="Young C.R."/>
            <person name="Angers B."/>
            <person name="Qian P.Y."/>
        </authorList>
    </citation>
    <scope>NUCLEOTIDE SEQUENCE</scope>
    <source>
        <strain evidence="2">P08H-3</strain>
    </source>
</reference>
<sequence>MSSKERTTHINRTTSSASAFRKPRNSVGRSQSFGGFSLFTPRRRMENSTNAWAHPVLGDLMRSPKLGRRANLALSSSVGGAGGSGVKNLTESFKKAGLKLPKVPRPQRTITIFQCLKRGIKDCIQTTEDDLSNLRLKEQDALHSAAQVSHHHHHHHHHRRCHHLTNI</sequence>
<evidence type="ECO:0000313" key="3">
    <source>
        <dbReference type="Proteomes" id="UP001208570"/>
    </source>
</evidence>
<accession>A0AAD9JLU5</accession>
<dbReference type="Proteomes" id="UP001208570">
    <property type="component" value="Unassembled WGS sequence"/>
</dbReference>
<dbReference type="EMBL" id="JAODUP010000255">
    <property type="protein sequence ID" value="KAK2154865.1"/>
    <property type="molecule type" value="Genomic_DNA"/>
</dbReference>
<organism evidence="2 3">
    <name type="scientific">Paralvinella palmiformis</name>
    <dbReference type="NCBI Taxonomy" id="53620"/>
    <lineage>
        <taxon>Eukaryota</taxon>
        <taxon>Metazoa</taxon>
        <taxon>Spiralia</taxon>
        <taxon>Lophotrochozoa</taxon>
        <taxon>Annelida</taxon>
        <taxon>Polychaeta</taxon>
        <taxon>Sedentaria</taxon>
        <taxon>Canalipalpata</taxon>
        <taxon>Terebellida</taxon>
        <taxon>Terebelliformia</taxon>
        <taxon>Alvinellidae</taxon>
        <taxon>Paralvinella</taxon>
    </lineage>
</organism>
<keyword evidence="3" id="KW-1185">Reference proteome</keyword>
<proteinExistence type="predicted"/>
<feature type="compositionally biased region" description="Basic residues" evidence="1">
    <location>
        <begin position="149"/>
        <end position="167"/>
    </location>
</feature>
<evidence type="ECO:0000313" key="2">
    <source>
        <dbReference type="EMBL" id="KAK2154865.1"/>
    </source>
</evidence>
<dbReference type="AlphaFoldDB" id="A0AAD9JLU5"/>
<name>A0AAD9JLU5_9ANNE</name>